<evidence type="ECO:0000313" key="2">
    <source>
        <dbReference type="EMBL" id="MEZ8210896.1"/>
    </source>
</evidence>
<dbReference type="PROSITE" id="PS51257">
    <property type="entry name" value="PROKAR_LIPOPROTEIN"/>
    <property type="match status" value="1"/>
</dbReference>
<feature type="transmembrane region" description="Helical" evidence="1">
    <location>
        <begin position="830"/>
        <end position="853"/>
    </location>
</feature>
<feature type="transmembrane region" description="Helical" evidence="1">
    <location>
        <begin position="139"/>
        <end position="156"/>
    </location>
</feature>
<evidence type="ECO:0008006" key="4">
    <source>
        <dbReference type="Google" id="ProtNLM"/>
    </source>
</evidence>
<sequence length="956" mass="108245">MIINKGNILKLIITPILLLSLSGCFEHTNDACVDKASEINITYKSCKDKNKFLTETNLHIKDPENKSYYSSGEYLTEDESNRLNNNAINVQKNLEKIHNLKMRVAETLLSFLMYAALIIVPISLYKTMKRSEEGKPHKIWFNLSMFTIATAFTYFVTSSNGFLVNMGSAMNALGQVLFTTTETLLISEGNQRKSQINSYSKNEALKDDEALIKIGVCLSNNQKRTLERRQNGIDLSYEVIETKEGEEYIYSKLTSQQDVVDFYYEKNVPYVKFYDERTNKKISYTINKFGLIHSVNFANCGQITAANKKISSAVFSIMEDVKFNSIVHSAIKNKTLKTSWSEIEKSYKDKYMMTENAKLRLMYLALIYLVEYKKGLVIGSVELGYDAGKDPDYLAGEQEYIDFDSSNLQSFLSKTDAIYENINESICITEADLVKETINDLEDFDTTSFMSQYSCVNFDKDNGTLSASTTSNKIYDNSNKQEIDTNIFRLVNQTNPLVSESAEELISGYAEVDDLFIQIVDSIYSFQEDVAYIHNKGYFYQSEFFHYINTQTNGYLSMYSELNDVLDISYSKALPNYASGDNKTESNLYSYKSGYINYFLTPLFEQTNLSQSTAPSNYSSHAIEIATDSSRFNVDKKDLVSVRNAETLFKTGLDSMTNVFNSVSKITCSDDETCAEKQKDFQGAPEMQRLSSDLKVGSALGFALGFGLKGSGMMIQASTKQSSENSTYKQGKKKKKKSHIKTIGNGIGSAINETGNLMIGSSVVAAISATIIDFQFKYEKLFLVFSLVFLVLYIYVLPFFIMLAYSAFLWTWKDSEQGKKFILYCFNATVYPYLFMLTLSIALFTNNLMRALIMKFMPTISSYTNFDSDTSSMILGLIGPLLQVILTFIITFALVYISFKKILVEVKPLVDSAIKGGFNNLEEFVNRNDQQKLVAKTLLINETLKKVAKHKQKDKE</sequence>
<evidence type="ECO:0000313" key="3">
    <source>
        <dbReference type="Proteomes" id="UP001569151"/>
    </source>
</evidence>
<dbReference type="EMBL" id="JBGOOS010000037">
    <property type="protein sequence ID" value="MEZ8210896.1"/>
    <property type="molecule type" value="Genomic_DNA"/>
</dbReference>
<comment type="caution">
    <text evidence="2">The sequence shown here is derived from an EMBL/GenBank/DDBJ whole genome shotgun (WGS) entry which is preliminary data.</text>
</comment>
<gene>
    <name evidence="2" type="ORF">ACED39_19190</name>
</gene>
<accession>A0ABV4MMW4</accession>
<keyword evidence="1" id="KW-1133">Transmembrane helix</keyword>
<feature type="transmembrane region" description="Helical" evidence="1">
    <location>
        <begin position="874"/>
        <end position="899"/>
    </location>
</feature>
<feature type="transmembrane region" description="Helical" evidence="1">
    <location>
        <begin position="781"/>
        <end position="810"/>
    </location>
</feature>
<protein>
    <recommendedName>
        <fullName evidence="4">TraG N-terminal Proteobacteria domain-containing protein</fullName>
    </recommendedName>
</protein>
<organism evidence="2 3">
    <name type="scientific">Vibrio bivalvicida</name>
    <dbReference type="NCBI Taxonomy" id="1276888"/>
    <lineage>
        <taxon>Bacteria</taxon>
        <taxon>Pseudomonadati</taxon>
        <taxon>Pseudomonadota</taxon>
        <taxon>Gammaproteobacteria</taxon>
        <taxon>Vibrionales</taxon>
        <taxon>Vibrionaceae</taxon>
        <taxon>Vibrio</taxon>
        <taxon>Vibrio oreintalis group</taxon>
    </lineage>
</organism>
<reference evidence="2 3" key="1">
    <citation type="submission" date="2024-06" db="EMBL/GenBank/DDBJ databases">
        <authorList>
            <person name="Steensen K."/>
            <person name="Seneca J."/>
            <person name="Bartlau N."/>
            <person name="Yu A.X."/>
            <person name="Polz M.F."/>
        </authorList>
    </citation>
    <scope>NUCLEOTIDE SEQUENCE [LARGE SCALE GENOMIC DNA]</scope>
    <source>
        <strain evidence="2 3">1F146</strain>
    </source>
</reference>
<proteinExistence type="predicted"/>
<dbReference type="Proteomes" id="UP001569151">
    <property type="component" value="Unassembled WGS sequence"/>
</dbReference>
<evidence type="ECO:0000256" key="1">
    <source>
        <dbReference type="SAM" id="Phobius"/>
    </source>
</evidence>
<feature type="transmembrane region" description="Helical" evidence="1">
    <location>
        <begin position="108"/>
        <end position="127"/>
    </location>
</feature>
<dbReference type="RefSeq" id="WP_371726532.1">
    <property type="nucleotide sequence ID" value="NZ_JBGOOS010000037.1"/>
</dbReference>
<keyword evidence="1" id="KW-0812">Transmembrane</keyword>
<keyword evidence="3" id="KW-1185">Reference proteome</keyword>
<name>A0ABV4MMW4_9VIBR</name>
<keyword evidence="1" id="KW-0472">Membrane</keyword>